<proteinExistence type="predicted"/>
<gene>
    <name evidence="8" type="ORF">AAL_01686</name>
</gene>
<feature type="compositionally biased region" description="Basic and acidic residues" evidence="5">
    <location>
        <begin position="1"/>
        <end position="12"/>
    </location>
</feature>
<evidence type="ECO:0000259" key="7">
    <source>
        <dbReference type="PROSITE" id="PS50850"/>
    </source>
</evidence>
<dbReference type="AlphaFoldDB" id="A0A166UCX0"/>
<comment type="caution">
    <text evidence="8">The sequence shown here is derived from an EMBL/GenBank/DDBJ whole genome shotgun (WGS) entry which is preliminary data.</text>
</comment>
<keyword evidence="3 6" id="KW-1133">Transmembrane helix</keyword>
<evidence type="ECO:0000313" key="9">
    <source>
        <dbReference type="Proteomes" id="UP000078544"/>
    </source>
</evidence>
<dbReference type="InterPro" id="IPR036259">
    <property type="entry name" value="MFS_trans_sf"/>
</dbReference>
<feature type="transmembrane region" description="Helical" evidence="6">
    <location>
        <begin position="75"/>
        <end position="93"/>
    </location>
</feature>
<dbReference type="PROSITE" id="PS00216">
    <property type="entry name" value="SUGAR_TRANSPORT_1"/>
    <property type="match status" value="1"/>
</dbReference>
<keyword evidence="9" id="KW-1185">Reference proteome</keyword>
<dbReference type="Proteomes" id="UP000078544">
    <property type="component" value="Unassembled WGS sequence"/>
</dbReference>
<evidence type="ECO:0000256" key="5">
    <source>
        <dbReference type="SAM" id="MobiDB-lite"/>
    </source>
</evidence>
<name>A0A166UCX0_9HYPO</name>
<protein>
    <submittedName>
        <fullName evidence="8">Major facilitator superfamily domain, general substrate transporter</fullName>
    </submittedName>
</protein>
<dbReference type="GO" id="GO:0022857">
    <property type="term" value="F:transmembrane transporter activity"/>
    <property type="evidence" value="ECO:0007669"/>
    <property type="project" value="InterPro"/>
</dbReference>
<sequence>MSTPPDDDRKQGDTSVLSSPNDGQVLKRKQPIAAWRLAAIFGCVGMGLFLSLIDATVVATMLVEISEEFQNFRTSSWIVLSYTLTEVGFAVAMARFSDAFGRKTVACTSFVVFLAASMGCGASASLDQLIGFRAVQGIGGAGMYTMAMITYPELSPPSKVVVVTTTLGVIVALAGVVGPVLGGLLTSYAGWRYVFWINGPCAGVPAILLFFIWPKDYQLFVKIPFRQLDYAGAILVLTGTVLPVFIINQAAIKEYAWNSAATISVFTLAGLCWISLATWQRVLSKNSKLSFIRAQLPWRILSSRVMMAAIFTNPDVHLSDTFFSGFVLLLTVINIPLRSQIVNLYGPVKAGALLLPMMGGAAAGCALGGGLSLRRNNIFPVLLVASMIIAMCCGFLSDLPDSFTPAPKQWALEAILGLGIGMKISSTTFLSVLQVDFEDHAISQGIIAQMRVFGGSVGVAVSIIVLITKIQVNLQDVLTPEQLASFYRSPLVMFTFSLGQQLLAREAFVDAFRIDMYICVGVSMASFCISLFTYQKHPPSVKSKLEDLEAELHRSAALPTEC</sequence>
<evidence type="ECO:0000256" key="1">
    <source>
        <dbReference type="ARBA" id="ARBA00004141"/>
    </source>
</evidence>
<evidence type="ECO:0000256" key="6">
    <source>
        <dbReference type="SAM" id="Phobius"/>
    </source>
</evidence>
<feature type="transmembrane region" description="Helical" evidence="6">
    <location>
        <begin position="161"/>
        <end position="181"/>
    </location>
</feature>
<dbReference type="PANTHER" id="PTHR23501">
    <property type="entry name" value="MAJOR FACILITATOR SUPERFAMILY"/>
    <property type="match status" value="1"/>
</dbReference>
<dbReference type="OrthoDB" id="440553at2759"/>
<dbReference type="Gene3D" id="1.20.1250.20">
    <property type="entry name" value="MFS general substrate transporter like domains"/>
    <property type="match status" value="1"/>
</dbReference>
<dbReference type="InterPro" id="IPR005829">
    <property type="entry name" value="Sugar_transporter_CS"/>
</dbReference>
<dbReference type="InterPro" id="IPR011701">
    <property type="entry name" value="MFS"/>
</dbReference>
<dbReference type="Pfam" id="PF07690">
    <property type="entry name" value="MFS_1"/>
    <property type="match status" value="1"/>
</dbReference>
<feature type="domain" description="Major facilitator superfamily (MFS) profile" evidence="7">
    <location>
        <begin position="40"/>
        <end position="538"/>
    </location>
</feature>
<feature type="compositionally biased region" description="Polar residues" evidence="5">
    <location>
        <begin position="13"/>
        <end position="22"/>
    </location>
</feature>
<dbReference type="PROSITE" id="PS50850">
    <property type="entry name" value="MFS"/>
    <property type="match status" value="1"/>
</dbReference>
<keyword evidence="2 6" id="KW-0812">Transmembrane</keyword>
<organism evidence="8 9">
    <name type="scientific">Moelleriella libera RCEF 2490</name>
    <dbReference type="NCBI Taxonomy" id="1081109"/>
    <lineage>
        <taxon>Eukaryota</taxon>
        <taxon>Fungi</taxon>
        <taxon>Dikarya</taxon>
        <taxon>Ascomycota</taxon>
        <taxon>Pezizomycotina</taxon>
        <taxon>Sordariomycetes</taxon>
        <taxon>Hypocreomycetidae</taxon>
        <taxon>Hypocreales</taxon>
        <taxon>Clavicipitaceae</taxon>
        <taxon>Moelleriella</taxon>
    </lineage>
</organism>
<accession>A0A166UCX0</accession>
<feature type="transmembrane region" description="Helical" evidence="6">
    <location>
        <begin position="37"/>
        <end position="63"/>
    </location>
</feature>
<evidence type="ECO:0000313" key="8">
    <source>
        <dbReference type="EMBL" id="OAA32354.1"/>
    </source>
</evidence>
<dbReference type="InterPro" id="IPR020846">
    <property type="entry name" value="MFS_dom"/>
</dbReference>
<feature type="transmembrane region" description="Helical" evidence="6">
    <location>
        <begin position="105"/>
        <end position="124"/>
    </location>
</feature>
<dbReference type="SUPFAM" id="SSF103473">
    <property type="entry name" value="MFS general substrate transporter"/>
    <property type="match status" value="1"/>
</dbReference>
<evidence type="ECO:0000256" key="4">
    <source>
        <dbReference type="ARBA" id="ARBA00023136"/>
    </source>
</evidence>
<feature type="transmembrane region" description="Helical" evidence="6">
    <location>
        <begin position="349"/>
        <end position="371"/>
    </location>
</feature>
<evidence type="ECO:0000256" key="3">
    <source>
        <dbReference type="ARBA" id="ARBA00022989"/>
    </source>
</evidence>
<feature type="transmembrane region" description="Helical" evidence="6">
    <location>
        <begin position="233"/>
        <end position="251"/>
    </location>
</feature>
<dbReference type="PANTHER" id="PTHR23501:SF43">
    <property type="entry name" value="MULTIDRUG TRANSPORTER, PUTATIVE (AFU_ORTHOLOGUE AFUA_6G03040)-RELATED"/>
    <property type="match status" value="1"/>
</dbReference>
<keyword evidence="4 6" id="KW-0472">Membrane</keyword>
<evidence type="ECO:0000256" key="2">
    <source>
        <dbReference type="ARBA" id="ARBA00022692"/>
    </source>
</evidence>
<feature type="transmembrane region" description="Helical" evidence="6">
    <location>
        <begin position="257"/>
        <end position="279"/>
    </location>
</feature>
<dbReference type="EMBL" id="AZGY01000002">
    <property type="protein sequence ID" value="OAA32354.1"/>
    <property type="molecule type" value="Genomic_DNA"/>
</dbReference>
<comment type="subcellular location">
    <subcellularLocation>
        <location evidence="1">Membrane</location>
        <topology evidence="1">Multi-pass membrane protein</topology>
    </subcellularLocation>
</comment>
<feature type="region of interest" description="Disordered" evidence="5">
    <location>
        <begin position="1"/>
        <end position="23"/>
    </location>
</feature>
<feature type="transmembrane region" description="Helical" evidence="6">
    <location>
        <begin position="452"/>
        <end position="472"/>
    </location>
</feature>
<feature type="transmembrane region" description="Helical" evidence="6">
    <location>
        <begin position="193"/>
        <end position="213"/>
    </location>
</feature>
<feature type="transmembrane region" description="Helical" evidence="6">
    <location>
        <begin position="409"/>
        <end position="432"/>
    </location>
</feature>
<feature type="transmembrane region" description="Helical" evidence="6">
    <location>
        <begin position="516"/>
        <end position="534"/>
    </location>
</feature>
<feature type="transmembrane region" description="Helical" evidence="6">
    <location>
        <begin position="378"/>
        <end position="397"/>
    </location>
</feature>
<reference evidence="8 9" key="1">
    <citation type="journal article" date="2016" name="Genome Biol. Evol.">
        <title>Divergent and convergent evolution of fungal pathogenicity.</title>
        <authorList>
            <person name="Shang Y."/>
            <person name="Xiao G."/>
            <person name="Zheng P."/>
            <person name="Cen K."/>
            <person name="Zhan S."/>
            <person name="Wang C."/>
        </authorList>
    </citation>
    <scope>NUCLEOTIDE SEQUENCE [LARGE SCALE GENOMIC DNA]</scope>
    <source>
        <strain evidence="8 9">RCEF 2490</strain>
    </source>
</reference>
<dbReference type="GO" id="GO:0005886">
    <property type="term" value="C:plasma membrane"/>
    <property type="evidence" value="ECO:0007669"/>
    <property type="project" value="TreeGrafter"/>
</dbReference>